<dbReference type="GO" id="GO:0016020">
    <property type="term" value="C:membrane"/>
    <property type="evidence" value="ECO:0007669"/>
    <property type="project" value="InterPro"/>
</dbReference>
<keyword evidence="1" id="KW-0472">Membrane</keyword>
<keyword evidence="4" id="KW-1185">Reference proteome</keyword>
<evidence type="ECO:0000256" key="1">
    <source>
        <dbReference type="SAM" id="Phobius"/>
    </source>
</evidence>
<feature type="domain" description="HAMP" evidence="2">
    <location>
        <begin position="220"/>
        <end position="272"/>
    </location>
</feature>
<dbReference type="CDD" id="cd06225">
    <property type="entry name" value="HAMP"/>
    <property type="match status" value="1"/>
</dbReference>
<organism evidence="3 4">
    <name type="scientific">Dictyobacter alpinus</name>
    <dbReference type="NCBI Taxonomy" id="2014873"/>
    <lineage>
        <taxon>Bacteria</taxon>
        <taxon>Bacillati</taxon>
        <taxon>Chloroflexota</taxon>
        <taxon>Ktedonobacteria</taxon>
        <taxon>Ktedonobacterales</taxon>
        <taxon>Dictyobacteraceae</taxon>
        <taxon>Dictyobacter</taxon>
    </lineage>
</organism>
<accession>A0A402BAX9</accession>
<reference evidence="4" key="1">
    <citation type="submission" date="2018-12" db="EMBL/GenBank/DDBJ databases">
        <title>Tengunoibacter tsumagoiensis gen. nov., sp. nov., Dictyobacter kobayashii sp. nov., D. alpinus sp. nov., and D. joshuensis sp. nov. and description of Dictyobacteraceae fam. nov. within the order Ktedonobacterales isolated from Tengu-no-mugimeshi.</title>
        <authorList>
            <person name="Wang C.M."/>
            <person name="Zheng Y."/>
            <person name="Sakai Y."/>
            <person name="Toyoda A."/>
            <person name="Minakuchi Y."/>
            <person name="Abe K."/>
            <person name="Yokota A."/>
            <person name="Yabe S."/>
        </authorList>
    </citation>
    <scope>NUCLEOTIDE SEQUENCE [LARGE SCALE GENOMIC DNA]</scope>
    <source>
        <strain evidence="4">Uno16</strain>
    </source>
</reference>
<evidence type="ECO:0000259" key="2">
    <source>
        <dbReference type="PROSITE" id="PS50885"/>
    </source>
</evidence>
<protein>
    <recommendedName>
        <fullName evidence="2">HAMP domain-containing protein</fullName>
    </recommendedName>
</protein>
<feature type="transmembrane region" description="Helical" evidence="1">
    <location>
        <begin position="26"/>
        <end position="46"/>
    </location>
</feature>
<proteinExistence type="predicted"/>
<comment type="caution">
    <text evidence="3">The sequence shown here is derived from an EMBL/GenBank/DDBJ whole genome shotgun (WGS) entry which is preliminary data.</text>
</comment>
<keyword evidence="1" id="KW-0812">Transmembrane</keyword>
<dbReference type="InterPro" id="IPR003660">
    <property type="entry name" value="HAMP_dom"/>
</dbReference>
<feature type="transmembrane region" description="Helical" evidence="1">
    <location>
        <begin position="129"/>
        <end position="146"/>
    </location>
</feature>
<evidence type="ECO:0000313" key="3">
    <source>
        <dbReference type="EMBL" id="GCE28588.1"/>
    </source>
</evidence>
<dbReference type="Proteomes" id="UP000287171">
    <property type="component" value="Unassembled WGS sequence"/>
</dbReference>
<dbReference type="EMBL" id="BIFT01000001">
    <property type="protein sequence ID" value="GCE28588.1"/>
    <property type="molecule type" value="Genomic_DNA"/>
</dbReference>
<dbReference type="AlphaFoldDB" id="A0A402BAX9"/>
<keyword evidence="1" id="KW-1133">Transmembrane helix</keyword>
<dbReference type="PROSITE" id="PS50885">
    <property type="entry name" value="HAMP"/>
    <property type="match status" value="1"/>
</dbReference>
<feature type="transmembrane region" description="Helical" evidence="1">
    <location>
        <begin position="52"/>
        <end position="68"/>
    </location>
</feature>
<dbReference type="GO" id="GO:0007165">
    <property type="term" value="P:signal transduction"/>
    <property type="evidence" value="ECO:0007669"/>
    <property type="project" value="InterPro"/>
</dbReference>
<feature type="transmembrane region" description="Helical" evidence="1">
    <location>
        <begin position="80"/>
        <end position="100"/>
    </location>
</feature>
<feature type="transmembrane region" description="Helical" evidence="1">
    <location>
        <begin position="106"/>
        <end position="124"/>
    </location>
</feature>
<gene>
    <name evidence="3" type="ORF">KDA_40720</name>
</gene>
<name>A0A402BAX9_9CHLR</name>
<sequence length="320" mass="35785">MTGPNPGKDTLETDLFAQERLRRAHLVSALLIINVVVLMLLVPSIFPSSPSIWIPTAILFVGGIIVAISNRFGNITLSSVIYVLQIDVALVCFFCFKPAQELYSENMTSLDLFVLAVLVGGLILPKKLIPWSGVLQIVLICAIFFLRPHNISLDELVQRSGSTYVVLVPTFLLHVVGTTLAWLHAWSVERALIRASQAEELAQARAEVNHQSLIIAKQKKRLEEGISSILETHRQVATGNLAARAPVHEDQELWQIGQALNLMLMRIQQQAQDYRSLQMTYREIEQLITVLNETRAGTRPAFLPPCRTPLAQRLLMTLKR</sequence>
<feature type="transmembrane region" description="Helical" evidence="1">
    <location>
        <begin position="166"/>
        <end position="186"/>
    </location>
</feature>
<dbReference type="SMART" id="SM00304">
    <property type="entry name" value="HAMP"/>
    <property type="match status" value="1"/>
</dbReference>
<evidence type="ECO:0000313" key="4">
    <source>
        <dbReference type="Proteomes" id="UP000287171"/>
    </source>
</evidence>